<feature type="compositionally biased region" description="Basic and acidic residues" evidence="1">
    <location>
        <begin position="278"/>
        <end position="292"/>
    </location>
</feature>
<gene>
    <name evidence="2" type="ORF">LINF_240027200</name>
</gene>
<evidence type="ECO:0000313" key="2">
    <source>
        <dbReference type="EMBL" id="CAC9492582.1"/>
    </source>
</evidence>
<reference evidence="2" key="1">
    <citation type="submission" date="2020-06" db="EMBL/GenBank/DDBJ databases">
        <authorList>
            <person name="Gonzalez-de la Fuente S."/>
            <person name="Peiro-Pastor R."/>
            <person name="Rastrojo A."/>
            <person name="Moreno J."/>
            <person name="Carrasco-Ramiro F."/>
            <person name="Requena JM."/>
            <person name="Aguado B."/>
        </authorList>
    </citation>
    <scope>NUCLEOTIDE SEQUENCE</scope>
</reference>
<accession>A0A6L0XPV3</accession>
<dbReference type="OMA" id="AWDAVQY"/>
<dbReference type="SMR" id="A0A6L0XPV3"/>
<feature type="region of interest" description="Disordered" evidence="1">
    <location>
        <begin position="256"/>
        <end position="310"/>
    </location>
</feature>
<dbReference type="AlphaFoldDB" id="A0A6L0XPV3"/>
<organism evidence="2 3">
    <name type="scientific">Leishmania infantum</name>
    <dbReference type="NCBI Taxonomy" id="5671"/>
    <lineage>
        <taxon>Eukaryota</taxon>
        <taxon>Discoba</taxon>
        <taxon>Euglenozoa</taxon>
        <taxon>Kinetoplastea</taxon>
        <taxon>Metakinetoplastina</taxon>
        <taxon>Trypanosomatida</taxon>
        <taxon>Trypanosomatidae</taxon>
        <taxon>Leishmaniinae</taxon>
        <taxon>Leishmania</taxon>
    </lineage>
</organism>
<name>A0A6L0XPV3_LEIIN</name>
<protein>
    <submittedName>
        <fullName evidence="2">Hypothetical_protein_-_conserved</fullName>
    </submittedName>
</protein>
<dbReference type="Proteomes" id="UP000255414">
    <property type="component" value="Chromosome 24"/>
</dbReference>
<sequence length="310" mass="34029">MSSIASAAAAAAAASPRPPSSALYTERLFYAALKQGNPSEARVEALTALALRHLPKSAETWAALRKALMEQSDLDGAPNRTLWYVLDALIKHAPHVFVPLVAPRLLEYTIQQMPWELAGHRGQTLLWFEALVLSWEKVLPQRLYSAVRQHAVQSRSGAELHDLLEAAENSVDDGTPASPADLQQLRDAWDAVQYMGEQEAGKSVFHARPITAEVVVVDEDGKSSSSPSAPVSGLYATPIGNNGRTAGAGTWGADIANTQQQQQQQQQEEDEYTPDFVEGAKPRELPKLDLPKLKRRREGRRRPREDDLGM</sequence>
<evidence type="ECO:0000313" key="3">
    <source>
        <dbReference type="Proteomes" id="UP000255414"/>
    </source>
</evidence>
<evidence type="ECO:0000256" key="1">
    <source>
        <dbReference type="SAM" id="MobiDB-lite"/>
    </source>
</evidence>
<proteinExistence type="predicted"/>
<dbReference type="EMBL" id="LR812957">
    <property type="protein sequence ID" value="CAC9492582.1"/>
    <property type="molecule type" value="Genomic_DNA"/>
</dbReference>
<feature type="compositionally biased region" description="Basic residues" evidence="1">
    <location>
        <begin position="293"/>
        <end position="302"/>
    </location>
</feature>